<gene>
    <name evidence="2" type="ORF">SD10_02500</name>
</gene>
<feature type="domain" description="N-acetyltransferase" evidence="1">
    <location>
        <begin position="2"/>
        <end position="155"/>
    </location>
</feature>
<proteinExistence type="predicted"/>
<dbReference type="PANTHER" id="PTHR43328:SF1">
    <property type="entry name" value="N-ACETYLTRANSFERASE DOMAIN-CONTAINING PROTEIN"/>
    <property type="match status" value="1"/>
</dbReference>
<dbReference type="PROSITE" id="PS51186">
    <property type="entry name" value="GNAT"/>
    <property type="match status" value="1"/>
</dbReference>
<dbReference type="Gene3D" id="3.40.630.30">
    <property type="match status" value="1"/>
</dbReference>
<dbReference type="InterPro" id="IPR000182">
    <property type="entry name" value="GNAT_dom"/>
</dbReference>
<organism evidence="2 3">
    <name type="scientific">Spirosoma radiotolerans</name>
    <dbReference type="NCBI Taxonomy" id="1379870"/>
    <lineage>
        <taxon>Bacteria</taxon>
        <taxon>Pseudomonadati</taxon>
        <taxon>Bacteroidota</taxon>
        <taxon>Cytophagia</taxon>
        <taxon>Cytophagales</taxon>
        <taxon>Cytophagaceae</taxon>
        <taxon>Spirosoma</taxon>
    </lineage>
</organism>
<accession>A0A0E3V5T8</accession>
<dbReference type="PATRIC" id="fig|1379870.5.peg.556"/>
<dbReference type="HOGENOM" id="CLU_013985_29_0_10"/>
<protein>
    <submittedName>
        <fullName evidence="2">Acetyltransferase</fullName>
    </submittedName>
</protein>
<keyword evidence="3" id="KW-1185">Reference proteome</keyword>
<dbReference type="CDD" id="cd04301">
    <property type="entry name" value="NAT_SF"/>
    <property type="match status" value="1"/>
</dbReference>
<dbReference type="PANTHER" id="PTHR43328">
    <property type="entry name" value="ACETYLTRANSFERASE-RELATED"/>
    <property type="match status" value="1"/>
</dbReference>
<evidence type="ECO:0000313" key="3">
    <source>
        <dbReference type="Proteomes" id="UP000033054"/>
    </source>
</evidence>
<dbReference type="Proteomes" id="UP000033054">
    <property type="component" value="Chromosome"/>
</dbReference>
<dbReference type="RefSeq" id="WP_046375536.1">
    <property type="nucleotide sequence ID" value="NZ_CP010429.1"/>
</dbReference>
<dbReference type="AlphaFoldDB" id="A0A0E3V5T8"/>
<evidence type="ECO:0000313" key="2">
    <source>
        <dbReference type="EMBL" id="AKD53941.1"/>
    </source>
</evidence>
<dbReference type="InterPro" id="IPR016181">
    <property type="entry name" value="Acyl_CoA_acyltransferase"/>
</dbReference>
<dbReference type="SUPFAM" id="SSF55729">
    <property type="entry name" value="Acyl-CoA N-acyltransferases (Nat)"/>
    <property type="match status" value="1"/>
</dbReference>
<dbReference type="STRING" id="1379870.SD10_02500"/>
<dbReference type="OrthoDB" id="6290225at2"/>
<dbReference type="GO" id="GO:0016747">
    <property type="term" value="F:acyltransferase activity, transferring groups other than amino-acyl groups"/>
    <property type="evidence" value="ECO:0007669"/>
    <property type="project" value="InterPro"/>
</dbReference>
<name>A0A0E3V5T8_9BACT</name>
<reference evidence="2 3" key="1">
    <citation type="journal article" date="2014" name="Curr. Microbiol.">
        <title>Spirosoma radiotolerans sp. nov., a gamma-radiation-resistant bacterium isolated from gamma ray-irradiated soil.</title>
        <authorList>
            <person name="Lee J.J."/>
            <person name="Srinivasan S."/>
            <person name="Lim S."/>
            <person name="Joe M."/>
            <person name="Im S."/>
            <person name="Bae S.I."/>
            <person name="Park K.R."/>
            <person name="Han J.H."/>
            <person name="Park S.H."/>
            <person name="Joo B.M."/>
            <person name="Park S.J."/>
            <person name="Kim M.K."/>
        </authorList>
    </citation>
    <scope>NUCLEOTIDE SEQUENCE [LARGE SCALE GENOMIC DNA]</scope>
    <source>
        <strain evidence="2 3">DG5A</strain>
    </source>
</reference>
<sequence>MLTYRIAQPADARLYFDWANDPDTRRQSFHSAPISLETHTSWFSRKVVDPNALLLVFTDETKQPVGQVRFERTPVADMPDEIIIGLSVDAHYRGKGLSVQLITEGCRVCRNQWGAVTIHAYIKPANQASVRAFERAGFRLSGESGKFDVSNLTNPGGAASGRDKPCLLYVNSQ</sequence>
<keyword evidence="2" id="KW-0808">Transferase</keyword>
<dbReference type="KEGG" id="srd:SD10_02500"/>
<dbReference type="Pfam" id="PF13302">
    <property type="entry name" value="Acetyltransf_3"/>
    <property type="match status" value="1"/>
</dbReference>
<dbReference type="EMBL" id="CP010429">
    <property type="protein sequence ID" value="AKD53941.1"/>
    <property type="molecule type" value="Genomic_DNA"/>
</dbReference>
<evidence type="ECO:0000259" key="1">
    <source>
        <dbReference type="PROSITE" id="PS51186"/>
    </source>
</evidence>